<dbReference type="Proteomes" id="UP000553059">
    <property type="component" value="Unassembled WGS sequence"/>
</dbReference>
<evidence type="ECO:0000256" key="3">
    <source>
        <dbReference type="SAM" id="SignalP"/>
    </source>
</evidence>
<accession>A0A7C7DC78</accession>
<proteinExistence type="predicted"/>
<reference evidence="4 5" key="1">
    <citation type="journal article" date="2020" name="Biotechnol. Biofuels">
        <title>New insights from the biogas microbiome by comprehensive genome-resolved metagenomics of nearly 1600 species originating from multiple anaerobic digesters.</title>
        <authorList>
            <person name="Campanaro S."/>
            <person name="Treu L."/>
            <person name="Rodriguez-R L.M."/>
            <person name="Kovalovszki A."/>
            <person name="Ziels R.M."/>
            <person name="Maus I."/>
            <person name="Zhu X."/>
            <person name="Kougias P.G."/>
            <person name="Basile A."/>
            <person name="Luo G."/>
            <person name="Schluter A."/>
            <person name="Konstantinidis K.T."/>
            <person name="Angelidaki I."/>
        </authorList>
    </citation>
    <scope>NUCLEOTIDE SEQUENCE [LARGE SCALE GENOMIC DNA]</scope>
    <source>
        <strain evidence="4">AS05jafATM_4</strain>
    </source>
</reference>
<feature type="region of interest" description="Disordered" evidence="1">
    <location>
        <begin position="33"/>
        <end position="99"/>
    </location>
</feature>
<evidence type="ECO:0008006" key="6">
    <source>
        <dbReference type="Google" id="ProtNLM"/>
    </source>
</evidence>
<organism evidence="4 5">
    <name type="scientific">Desulfitobacterium dehalogenans</name>
    <dbReference type="NCBI Taxonomy" id="36854"/>
    <lineage>
        <taxon>Bacteria</taxon>
        <taxon>Bacillati</taxon>
        <taxon>Bacillota</taxon>
        <taxon>Clostridia</taxon>
        <taxon>Eubacteriales</taxon>
        <taxon>Desulfitobacteriaceae</taxon>
        <taxon>Desulfitobacterium</taxon>
    </lineage>
</organism>
<feature type="signal peptide" evidence="3">
    <location>
        <begin position="1"/>
        <end position="31"/>
    </location>
</feature>
<evidence type="ECO:0000256" key="1">
    <source>
        <dbReference type="SAM" id="MobiDB-lite"/>
    </source>
</evidence>
<keyword evidence="2" id="KW-0472">Membrane</keyword>
<keyword evidence="2" id="KW-1133">Transmembrane helix</keyword>
<feature type="transmembrane region" description="Helical" evidence="2">
    <location>
        <begin position="100"/>
        <end position="120"/>
    </location>
</feature>
<feature type="compositionally biased region" description="Polar residues" evidence="1">
    <location>
        <begin position="59"/>
        <end position="73"/>
    </location>
</feature>
<feature type="chain" id="PRO_5038643204" description="Cytochrome c domain-containing protein" evidence="3">
    <location>
        <begin position="32"/>
        <end position="124"/>
    </location>
</feature>
<keyword evidence="2" id="KW-0812">Transmembrane</keyword>
<protein>
    <recommendedName>
        <fullName evidence="6">Cytochrome c domain-containing protein</fullName>
    </recommendedName>
</protein>
<evidence type="ECO:0000256" key="2">
    <source>
        <dbReference type="SAM" id="Phobius"/>
    </source>
</evidence>
<dbReference type="AlphaFoldDB" id="A0A7C7DC78"/>
<comment type="caution">
    <text evidence="4">The sequence shown here is derived from an EMBL/GenBank/DDBJ whole genome shotgun (WGS) entry which is preliminary data.</text>
</comment>
<evidence type="ECO:0000313" key="4">
    <source>
        <dbReference type="EMBL" id="HHY28538.1"/>
    </source>
</evidence>
<evidence type="ECO:0000313" key="5">
    <source>
        <dbReference type="Proteomes" id="UP000553059"/>
    </source>
</evidence>
<gene>
    <name evidence="4" type="ORF">GX523_17710</name>
</gene>
<keyword evidence="3" id="KW-0732">Signal</keyword>
<name>A0A7C7DC78_9FIRM</name>
<sequence length="124" mass="13049">MSKKGRFLVMFALFLSLSVGLFLSSAANTNAYPDLSPDGKTCTPCHEEGFGGGAETPAGTPSETPAETPSETPVESPDKTPTETPAEQPTEEPAEAHEPMSPWIVVGGVVVILGIIYFLAIKKK</sequence>
<dbReference type="EMBL" id="DUTF01000373">
    <property type="protein sequence ID" value="HHY28538.1"/>
    <property type="molecule type" value="Genomic_DNA"/>
</dbReference>